<evidence type="ECO:0000313" key="4">
    <source>
        <dbReference type="EMBL" id="UVW36351.1"/>
    </source>
</evidence>
<dbReference type="InterPro" id="IPR001126">
    <property type="entry name" value="UmuC"/>
</dbReference>
<dbReference type="Proteomes" id="UP001059934">
    <property type="component" value="Chromosome"/>
</dbReference>
<dbReference type="PANTHER" id="PTHR35369:SF2">
    <property type="entry name" value="BLR3025 PROTEIN"/>
    <property type="match status" value="1"/>
</dbReference>
<dbReference type="InterPro" id="IPR050356">
    <property type="entry name" value="SulA_CellDiv_inhibitor"/>
</dbReference>
<dbReference type="InterPro" id="IPR043502">
    <property type="entry name" value="DNA/RNA_pol_sf"/>
</dbReference>
<keyword evidence="2" id="KW-0227">DNA damage</keyword>
<accession>A0ABY5TTA2</accession>
<dbReference type="Gene3D" id="3.40.1170.60">
    <property type="match status" value="1"/>
</dbReference>
<organism evidence="4 5">
    <name type="scientific">SAR92 clade bacterium H455</name>
    <dbReference type="NCBI Taxonomy" id="2974818"/>
    <lineage>
        <taxon>Bacteria</taxon>
        <taxon>Pseudomonadati</taxon>
        <taxon>Pseudomonadota</taxon>
        <taxon>Gammaproteobacteria</taxon>
        <taxon>Cellvibrionales</taxon>
        <taxon>Porticoccaceae</taxon>
        <taxon>SAR92 clade</taxon>
    </lineage>
</organism>
<dbReference type="EMBL" id="CP103416">
    <property type="protein sequence ID" value="UVW36351.1"/>
    <property type="molecule type" value="Genomic_DNA"/>
</dbReference>
<dbReference type="InterPro" id="IPR043128">
    <property type="entry name" value="Rev_trsase/Diguanyl_cyclase"/>
</dbReference>
<reference evidence="4" key="1">
    <citation type="submission" date="2022-08" db="EMBL/GenBank/DDBJ databases">
        <title>Catabolic pathway analysis in culturable SAR92 clade bacteria reveals their overlooked roles in DMSP degradation in coastal seas.</title>
        <authorList>
            <person name="He X."/>
            <person name="Zhang X."/>
            <person name="Zhang Y."/>
        </authorList>
    </citation>
    <scope>NUCLEOTIDE SEQUENCE</scope>
    <source>
        <strain evidence="4">H455</strain>
    </source>
</reference>
<protein>
    <submittedName>
        <fullName evidence="4">DNA polymerase Y family protein</fullName>
    </submittedName>
</protein>
<proteinExistence type="inferred from homology"/>
<evidence type="ECO:0000256" key="2">
    <source>
        <dbReference type="ARBA" id="ARBA00022763"/>
    </source>
</evidence>
<evidence type="ECO:0000256" key="1">
    <source>
        <dbReference type="ARBA" id="ARBA00010945"/>
    </source>
</evidence>
<dbReference type="Gene3D" id="3.30.70.270">
    <property type="match status" value="1"/>
</dbReference>
<evidence type="ECO:0000313" key="5">
    <source>
        <dbReference type="Proteomes" id="UP001059934"/>
    </source>
</evidence>
<dbReference type="Pfam" id="PF00817">
    <property type="entry name" value="IMS"/>
    <property type="match status" value="1"/>
</dbReference>
<dbReference type="PANTHER" id="PTHR35369">
    <property type="entry name" value="BLR3025 PROTEIN-RELATED"/>
    <property type="match status" value="1"/>
</dbReference>
<sequence length="462" mass="52186">MPTAVVRQEKKAMRVLCCNDSAKKSGIEPLLSLSTALALCPDLLTLQQQPEREEITLQQLALIAYSFSPVVIIAEQGLWLELSGCEKLFHSYRKLLQQLQKNLSHRCAHIDMGIAGSADAARLLCQTGFRCELPERAEVEQQLRLTPLSLLNIQRRQQQSFEQLGLTCLEDLLALPRAELASRFGTGIVDQLQLLLGEKPCQLTRFKPAVSFHDLLQSTQGIFSKQGLLFPMKTLLQRLSIYLQARQCYCRKIEWRFEPLIGEPSSMCISLSGSQNSWTTLLDLSRLQLERIDLPASIETIILSSDNFVDGLPEGLDLFGTAPSSDKALAGEVSLEASRLIDSLRARLGPEALQQPALGSNYLPEEAGQIVAPGKHPQLTVDHNGLQPLWLLPKPIAIQRRHQQLFWRRPLYILSGPRRLSDNWWQTDQQRDYYLACDNEGARYWLFRQAGTDRWFVQGLFS</sequence>
<keyword evidence="5" id="KW-1185">Reference proteome</keyword>
<name>A0ABY5TTA2_9GAMM</name>
<gene>
    <name evidence="4" type="ORF">NYF23_08705</name>
</gene>
<dbReference type="CDD" id="cd03468">
    <property type="entry name" value="PolY_like"/>
    <property type="match status" value="1"/>
</dbReference>
<dbReference type="SUPFAM" id="SSF56672">
    <property type="entry name" value="DNA/RNA polymerases"/>
    <property type="match status" value="1"/>
</dbReference>
<comment type="similarity">
    <text evidence="1">Belongs to the DNA polymerase type-Y family.</text>
</comment>
<evidence type="ECO:0000259" key="3">
    <source>
        <dbReference type="Pfam" id="PF00817"/>
    </source>
</evidence>
<feature type="domain" description="UmuC" evidence="3">
    <location>
        <begin position="2"/>
        <end position="125"/>
    </location>
</feature>